<dbReference type="PANTHER" id="PTHR43540:SF6">
    <property type="entry name" value="ISOCHORISMATASE-LIKE DOMAIN-CONTAINING PROTEIN"/>
    <property type="match status" value="1"/>
</dbReference>
<dbReference type="CDD" id="cd00431">
    <property type="entry name" value="cysteine_hydrolases"/>
    <property type="match status" value="1"/>
</dbReference>
<dbReference type="Gene3D" id="3.40.50.850">
    <property type="entry name" value="Isochorismatase-like"/>
    <property type="match status" value="1"/>
</dbReference>
<evidence type="ECO:0000313" key="4">
    <source>
        <dbReference type="Proteomes" id="UP000574369"/>
    </source>
</evidence>
<evidence type="ECO:0000256" key="1">
    <source>
        <dbReference type="ARBA" id="ARBA00022801"/>
    </source>
</evidence>
<organism evidence="3 4">
    <name type="scientific">Roseateles terrae</name>
    <dbReference type="NCBI Taxonomy" id="431060"/>
    <lineage>
        <taxon>Bacteria</taxon>
        <taxon>Pseudomonadati</taxon>
        <taxon>Pseudomonadota</taxon>
        <taxon>Betaproteobacteria</taxon>
        <taxon>Burkholderiales</taxon>
        <taxon>Sphaerotilaceae</taxon>
        <taxon>Roseateles</taxon>
    </lineage>
</organism>
<name>A0ABR6GKX3_9BURK</name>
<dbReference type="EMBL" id="JACHXO010000001">
    <property type="protein sequence ID" value="MBB3192755.1"/>
    <property type="molecule type" value="Genomic_DNA"/>
</dbReference>
<proteinExistence type="predicted"/>
<protein>
    <submittedName>
        <fullName evidence="3">Nicotinamidase-related amidase</fullName>
    </submittedName>
</protein>
<comment type="caution">
    <text evidence="3">The sequence shown here is derived from an EMBL/GenBank/DDBJ whole genome shotgun (WGS) entry which is preliminary data.</text>
</comment>
<sequence length="203" mass="22652">MTIHRHDRGRHTESPRAARTLPTSRRVLLLVDFINPLNFPGAEDLAASALEAAKATAQLKHRMQERGFRSIFVNDNFGQWRSDFKTLAGECRRLGGAPRGLVGQLKPHPDDLMVLKPRHSAFYATPLDLLLDELGARELVVTGLATDFCVMCTAMDAYVRGYKVWVPEDCTAAETPLQKHEALAWMHAVLKARVSPARQALSR</sequence>
<accession>A0ABR6GKX3</accession>
<gene>
    <name evidence="3" type="ORF">FHS28_000120</name>
</gene>
<evidence type="ECO:0000259" key="2">
    <source>
        <dbReference type="Pfam" id="PF00857"/>
    </source>
</evidence>
<dbReference type="InterPro" id="IPR050272">
    <property type="entry name" value="Isochorismatase-like_hydrls"/>
</dbReference>
<evidence type="ECO:0000313" key="3">
    <source>
        <dbReference type="EMBL" id="MBB3192755.1"/>
    </source>
</evidence>
<dbReference type="SUPFAM" id="SSF52499">
    <property type="entry name" value="Isochorismatase-like hydrolases"/>
    <property type="match status" value="1"/>
</dbReference>
<dbReference type="Proteomes" id="UP000574369">
    <property type="component" value="Unassembled WGS sequence"/>
</dbReference>
<keyword evidence="4" id="KW-1185">Reference proteome</keyword>
<reference evidence="3 4" key="1">
    <citation type="submission" date="2020-08" db="EMBL/GenBank/DDBJ databases">
        <title>Genomic Encyclopedia of Type Strains, Phase III (KMG-III): the genomes of soil and plant-associated and newly described type strains.</title>
        <authorList>
            <person name="Whitman W."/>
        </authorList>
    </citation>
    <scope>NUCLEOTIDE SEQUENCE [LARGE SCALE GENOMIC DNA]</scope>
    <source>
        <strain evidence="3 4">CECT 7247</strain>
    </source>
</reference>
<keyword evidence="1" id="KW-0378">Hydrolase</keyword>
<dbReference type="InterPro" id="IPR036380">
    <property type="entry name" value="Isochorismatase-like_sf"/>
</dbReference>
<dbReference type="InterPro" id="IPR000868">
    <property type="entry name" value="Isochorismatase-like_dom"/>
</dbReference>
<dbReference type="RefSeq" id="WP_184293929.1">
    <property type="nucleotide sequence ID" value="NZ_JACHXO010000001.1"/>
</dbReference>
<dbReference type="Pfam" id="PF00857">
    <property type="entry name" value="Isochorismatase"/>
    <property type="match status" value="1"/>
</dbReference>
<feature type="domain" description="Isochorismatase-like" evidence="2">
    <location>
        <begin position="27"/>
        <end position="186"/>
    </location>
</feature>
<dbReference type="PANTHER" id="PTHR43540">
    <property type="entry name" value="PEROXYUREIDOACRYLATE/UREIDOACRYLATE AMIDOHYDROLASE-RELATED"/>
    <property type="match status" value="1"/>
</dbReference>